<name>A0ABM7PTS5_SINCY</name>
<reference evidence="2 3" key="1">
    <citation type="journal article" date="2021" name="J. Biosci. Bioeng.">
        <title>Identification and characterization of a chc gene cluster responsible for the aromatization pathway of cyclohexanecarboxylate degradation in Sinomonas cyclohexanicum ATCC 51369.</title>
        <authorList>
            <person name="Yamamoto T."/>
            <person name="Hasegawa Y."/>
            <person name="Lau P.C.K."/>
            <person name="Iwaki H."/>
        </authorList>
    </citation>
    <scope>NUCLEOTIDE SEQUENCE [LARGE SCALE GENOMIC DNA]</scope>
    <source>
        <strain evidence="2 3">ATCC 51369</strain>
    </source>
</reference>
<accession>A0ABM7PTS5</accession>
<keyword evidence="1" id="KW-0472">Membrane</keyword>
<dbReference type="Proteomes" id="UP001319861">
    <property type="component" value="Chromosome"/>
</dbReference>
<keyword evidence="1" id="KW-1133">Transmembrane helix</keyword>
<keyword evidence="3" id="KW-1185">Reference proteome</keyword>
<dbReference type="EMBL" id="AP024525">
    <property type="protein sequence ID" value="BCT75566.1"/>
    <property type="molecule type" value="Genomic_DNA"/>
</dbReference>
<evidence type="ECO:0000313" key="2">
    <source>
        <dbReference type="EMBL" id="BCT75566.1"/>
    </source>
</evidence>
<feature type="transmembrane region" description="Helical" evidence="1">
    <location>
        <begin position="5"/>
        <end position="21"/>
    </location>
</feature>
<evidence type="ECO:0000313" key="3">
    <source>
        <dbReference type="Proteomes" id="UP001319861"/>
    </source>
</evidence>
<proteinExistence type="predicted"/>
<gene>
    <name evidence="2" type="ORF">SCMU_14080</name>
</gene>
<feature type="transmembrane region" description="Helical" evidence="1">
    <location>
        <begin position="27"/>
        <end position="52"/>
    </location>
</feature>
<keyword evidence="1" id="KW-0812">Transmembrane</keyword>
<evidence type="ECO:0000256" key="1">
    <source>
        <dbReference type="SAM" id="Phobius"/>
    </source>
</evidence>
<sequence length="54" mass="5861">MSDIAIYFWAALITAVIGIWSEDRRWLWTAALITVAGAVDVTLNIVTVKAALGL</sequence>
<organism evidence="2 3">
    <name type="scientific">Sinomonas cyclohexanicum</name>
    <name type="common">Corynebacterium cyclohexanicum</name>
    <dbReference type="NCBI Taxonomy" id="322009"/>
    <lineage>
        <taxon>Bacteria</taxon>
        <taxon>Bacillati</taxon>
        <taxon>Actinomycetota</taxon>
        <taxon>Actinomycetes</taxon>
        <taxon>Micrococcales</taxon>
        <taxon>Micrococcaceae</taxon>
        <taxon>Sinomonas</taxon>
    </lineage>
</organism>
<dbReference type="RefSeq" id="WP_229232294.1">
    <property type="nucleotide sequence ID" value="NZ_AP024525.1"/>
</dbReference>
<protein>
    <submittedName>
        <fullName evidence="2">Uncharacterized protein</fullName>
    </submittedName>
</protein>